<dbReference type="EMBL" id="JAGPYW010000002">
    <property type="protein sequence ID" value="MCQ4613622.1"/>
    <property type="molecule type" value="Genomic_DNA"/>
</dbReference>
<evidence type="ECO:0000256" key="3">
    <source>
        <dbReference type="SAM" id="SignalP"/>
    </source>
</evidence>
<keyword evidence="2" id="KW-0472">Membrane</keyword>
<accession>A0ABD4TP04</accession>
<evidence type="ECO:0000256" key="1">
    <source>
        <dbReference type="SAM" id="MobiDB-lite"/>
    </source>
</evidence>
<feature type="transmembrane region" description="Helical" evidence="2">
    <location>
        <begin position="760"/>
        <end position="783"/>
    </location>
</feature>
<dbReference type="SUPFAM" id="SSF55486">
    <property type="entry name" value="Metalloproteases ('zincins'), catalytic domain"/>
    <property type="match status" value="1"/>
</dbReference>
<gene>
    <name evidence="4" type="ORF">KBX22_02520</name>
</gene>
<keyword evidence="3" id="KW-0732">Signal</keyword>
<dbReference type="AlphaFoldDB" id="A0ABD4TP04"/>
<keyword evidence="2" id="KW-0812">Transmembrane</keyword>
<sequence>MKRALAIALCAGLAFGGVQPIAEAGVQKNPGGVWIENDSKTEGFATSNLAYGSKLNTTFQNPQSVGGLLESSLQTVLTVDGRQVAFLPTETKSDVEENEIGYKVILTHYDANTEIQITRTIEIGTNSMDVTVEATNKSKRDRKIDIEMFSAVPKYAQYQGTYRGGRFNFGPAEKPGYDVSVNFRGADVSKAAGHAIESGEASRVGEVAEDGAGYQYAAWNKELPVQGTASVTANIFIQTQPTAKDTDQDGLPDEWEMVGFTAADGTQLPLDRWGAKVGQKDLFLQLNWMKSEWETLNCNEVNKFGANIQDFEKFAKCAEANANVYRPSRESLMELEDKFAAHGIRLHIDAGDLYTSIPNYENRHGGPTEDFTPLYFADGMSKRDKLGQKRQELLGTRESVFRVGIIGDQMEKGDWSTGTGLVNDSAFYVSYHENVTNQEQLRNTILHEFGHNLGLTHNGALSTNPVDTEAYLPTYKSVMNYLYQWSHFDYSDQAYESVPKTDKRYPKEKCEQDGVVCYEGEYSVPADWENLNLKGKYIGSGEGTIGTDDIPETGHNISARELEIIAADQNPGKAGFRLAGGEDAAVVTNRSTDVLTGEIRNLGLDPHTFTVYAKYPTITGAEPIEVRVPGQLDANGAEPSARVEIPIKNATSLRDSMMPLEIRIVNSEGEEVFKEEYQVSVLDYTAEEMERIRKEIEKDPNASDRLKESARRILDPKAGRQAPEEPDRIEVETPTPQQPQTDPGVNTAGQSNKSSASDNVGMIVGIIAAVGGVLAAAYAAAWASGLLKF</sequence>
<keyword evidence="2" id="KW-1133">Transmembrane helix</keyword>
<name>A0ABD4TP04_9CORY</name>
<dbReference type="RefSeq" id="WP_256000376.1">
    <property type="nucleotide sequence ID" value="NZ_JAGPYW010000002.1"/>
</dbReference>
<dbReference type="Proteomes" id="UP001205080">
    <property type="component" value="Unassembled WGS sequence"/>
</dbReference>
<dbReference type="InterPro" id="IPR024079">
    <property type="entry name" value="MetalloPept_cat_dom_sf"/>
</dbReference>
<feature type="compositionally biased region" description="Basic and acidic residues" evidence="1">
    <location>
        <begin position="696"/>
        <end position="731"/>
    </location>
</feature>
<feature type="chain" id="PRO_5044756522" evidence="3">
    <location>
        <begin position="25"/>
        <end position="789"/>
    </location>
</feature>
<evidence type="ECO:0000313" key="4">
    <source>
        <dbReference type="EMBL" id="MCQ4613622.1"/>
    </source>
</evidence>
<protein>
    <submittedName>
        <fullName evidence="4">Uncharacterized protein</fullName>
    </submittedName>
</protein>
<organism evidence="4 5">
    <name type="scientific">Corynebacterium pseudogenitalium</name>
    <dbReference type="NCBI Taxonomy" id="38303"/>
    <lineage>
        <taxon>Bacteria</taxon>
        <taxon>Bacillati</taxon>
        <taxon>Actinomycetota</taxon>
        <taxon>Actinomycetes</taxon>
        <taxon>Mycobacteriales</taxon>
        <taxon>Corynebacteriaceae</taxon>
        <taxon>Corynebacterium</taxon>
    </lineage>
</organism>
<feature type="region of interest" description="Disordered" evidence="1">
    <location>
        <begin position="696"/>
        <end position="756"/>
    </location>
</feature>
<evidence type="ECO:0000256" key="2">
    <source>
        <dbReference type="SAM" id="Phobius"/>
    </source>
</evidence>
<evidence type="ECO:0000313" key="5">
    <source>
        <dbReference type="Proteomes" id="UP001205080"/>
    </source>
</evidence>
<reference evidence="4 5" key="1">
    <citation type="submission" date="2021-04" db="EMBL/GenBank/DDBJ databases">
        <title>Corynebacterium genitalium sp. nov. and Corynebacterium genitalium sp. nov., two new species of the genus Corynebacterium.</title>
        <authorList>
            <person name="Jaen-Luchoro D."/>
            <person name="Pinyeiro-Iglesias B."/>
            <person name="Al-Shaer S."/>
            <person name="Karlsson R."/>
            <person name="Gonzales-Siles L."/>
            <person name="Cardew S."/>
            <person name="Jensie-Markopolous S."/>
            <person name="Ohlen M."/>
            <person name="Inganas E."/>
            <person name="Moore E.R.B."/>
        </authorList>
    </citation>
    <scope>NUCLEOTIDE SEQUENCE [LARGE SCALE GENOMIC DNA]</scope>
    <source>
        <strain evidence="4 5">CCUG 55013</strain>
    </source>
</reference>
<dbReference type="Gene3D" id="3.40.390.10">
    <property type="entry name" value="Collagenase (Catalytic Domain)"/>
    <property type="match status" value="1"/>
</dbReference>
<feature type="signal peptide" evidence="3">
    <location>
        <begin position="1"/>
        <end position="24"/>
    </location>
</feature>
<proteinExistence type="predicted"/>
<feature type="compositionally biased region" description="Polar residues" evidence="1">
    <location>
        <begin position="743"/>
        <end position="756"/>
    </location>
</feature>
<comment type="caution">
    <text evidence="4">The sequence shown here is derived from an EMBL/GenBank/DDBJ whole genome shotgun (WGS) entry which is preliminary data.</text>
</comment>